<dbReference type="Pfam" id="PF06271">
    <property type="entry name" value="RDD"/>
    <property type="match status" value="1"/>
</dbReference>
<reference evidence="8" key="1">
    <citation type="journal article" date="2014" name="Int. J. Syst. Evol. Microbiol.">
        <title>Complete genome sequence of Corynebacterium casei LMG S-19264T (=DSM 44701T), isolated from a smear-ripened cheese.</title>
        <authorList>
            <consortium name="US DOE Joint Genome Institute (JGI-PGF)"/>
            <person name="Walter F."/>
            <person name="Albersmeier A."/>
            <person name="Kalinowski J."/>
            <person name="Ruckert C."/>
        </authorList>
    </citation>
    <scope>NUCLEOTIDE SEQUENCE</scope>
    <source>
        <strain evidence="8">CGMCC 1.15760</strain>
    </source>
</reference>
<dbReference type="PANTHER" id="PTHR36115:SF9">
    <property type="entry name" value="LMO1584 PROTEIN"/>
    <property type="match status" value="1"/>
</dbReference>
<dbReference type="RefSeq" id="WP_188615467.1">
    <property type="nucleotide sequence ID" value="NZ_BMJT01000009.1"/>
</dbReference>
<feature type="transmembrane region" description="Helical" evidence="6">
    <location>
        <begin position="121"/>
        <end position="140"/>
    </location>
</feature>
<evidence type="ECO:0000256" key="1">
    <source>
        <dbReference type="ARBA" id="ARBA00004651"/>
    </source>
</evidence>
<keyword evidence="3 6" id="KW-0812">Transmembrane</keyword>
<evidence type="ECO:0000313" key="9">
    <source>
        <dbReference type="Proteomes" id="UP000616608"/>
    </source>
</evidence>
<feature type="transmembrane region" description="Helical" evidence="6">
    <location>
        <begin position="33"/>
        <end position="56"/>
    </location>
</feature>
<dbReference type="PANTHER" id="PTHR36115">
    <property type="entry name" value="PROLINE-RICH ANTIGEN HOMOLOG-RELATED"/>
    <property type="match status" value="1"/>
</dbReference>
<protein>
    <submittedName>
        <fullName evidence="8">Membrane protein YteJ</fullName>
    </submittedName>
</protein>
<comment type="caution">
    <text evidence="8">The sequence shown here is derived from an EMBL/GenBank/DDBJ whole genome shotgun (WGS) entry which is preliminary data.</text>
</comment>
<keyword evidence="9" id="KW-1185">Reference proteome</keyword>
<evidence type="ECO:0000256" key="5">
    <source>
        <dbReference type="ARBA" id="ARBA00023136"/>
    </source>
</evidence>
<dbReference type="InterPro" id="IPR051791">
    <property type="entry name" value="Pra-immunoreactive"/>
</dbReference>
<evidence type="ECO:0000256" key="3">
    <source>
        <dbReference type="ARBA" id="ARBA00022692"/>
    </source>
</evidence>
<name>A0A917LJ65_9BACI</name>
<evidence type="ECO:0000256" key="2">
    <source>
        <dbReference type="ARBA" id="ARBA00022475"/>
    </source>
</evidence>
<evidence type="ECO:0000256" key="4">
    <source>
        <dbReference type="ARBA" id="ARBA00022989"/>
    </source>
</evidence>
<gene>
    <name evidence="8" type="primary">yteJ</name>
    <name evidence="8" type="ORF">GCM10007425_25680</name>
</gene>
<evidence type="ECO:0000259" key="7">
    <source>
        <dbReference type="Pfam" id="PF06271"/>
    </source>
</evidence>
<dbReference type="AlphaFoldDB" id="A0A917LJ65"/>
<dbReference type="InterPro" id="IPR010432">
    <property type="entry name" value="RDD"/>
</dbReference>
<evidence type="ECO:0000313" key="8">
    <source>
        <dbReference type="EMBL" id="GGG29897.1"/>
    </source>
</evidence>
<proteinExistence type="predicted"/>
<accession>A0A917LJ65</accession>
<sequence length="167" mass="19495">MTQFDMPLEDTTLTNAVDTKQYEHKYAGFWIRFIAYIMDSLIVTAVVGIAINPFFYLFDLSFNKDTMFAPLAILTAIVYYAYFVIMTWKFQQTLGKMIFGLKVIRIDGTKPTLVDLLFREWIGRFISNVIPLLYVLITFLPKHQALHDYFADTCVVHENVYVDKAKY</sequence>
<keyword evidence="4 6" id="KW-1133">Transmembrane helix</keyword>
<reference evidence="8" key="2">
    <citation type="submission" date="2020-09" db="EMBL/GenBank/DDBJ databases">
        <authorList>
            <person name="Sun Q."/>
            <person name="Zhou Y."/>
        </authorList>
    </citation>
    <scope>NUCLEOTIDE SEQUENCE</scope>
    <source>
        <strain evidence="8">CGMCC 1.15760</strain>
    </source>
</reference>
<feature type="domain" description="RDD" evidence="7">
    <location>
        <begin position="26"/>
        <end position="151"/>
    </location>
</feature>
<comment type="subcellular location">
    <subcellularLocation>
        <location evidence="1">Cell membrane</location>
        <topology evidence="1">Multi-pass membrane protein</topology>
    </subcellularLocation>
</comment>
<organism evidence="8 9">
    <name type="scientific">Lysinibacillus alkalisoli</name>
    <dbReference type="NCBI Taxonomy" id="1911548"/>
    <lineage>
        <taxon>Bacteria</taxon>
        <taxon>Bacillati</taxon>
        <taxon>Bacillota</taxon>
        <taxon>Bacilli</taxon>
        <taxon>Bacillales</taxon>
        <taxon>Bacillaceae</taxon>
        <taxon>Lysinibacillus</taxon>
    </lineage>
</organism>
<keyword evidence="2" id="KW-1003">Cell membrane</keyword>
<feature type="transmembrane region" description="Helical" evidence="6">
    <location>
        <begin position="68"/>
        <end position="88"/>
    </location>
</feature>
<evidence type="ECO:0000256" key="6">
    <source>
        <dbReference type="SAM" id="Phobius"/>
    </source>
</evidence>
<dbReference type="EMBL" id="BMJT01000009">
    <property type="protein sequence ID" value="GGG29897.1"/>
    <property type="molecule type" value="Genomic_DNA"/>
</dbReference>
<dbReference type="GO" id="GO:0005886">
    <property type="term" value="C:plasma membrane"/>
    <property type="evidence" value="ECO:0007669"/>
    <property type="project" value="UniProtKB-SubCell"/>
</dbReference>
<keyword evidence="5 6" id="KW-0472">Membrane</keyword>
<dbReference type="Proteomes" id="UP000616608">
    <property type="component" value="Unassembled WGS sequence"/>
</dbReference>